<dbReference type="PANTHER" id="PTHR12398">
    <property type="entry name" value="PROTEIN PHOSPHATASE INHIBITOR"/>
    <property type="match status" value="1"/>
</dbReference>
<sequence>MKRSSSAKPRVRVVWDEDNLEFLEASKTPKQKITEPKTPYYAPNTLEGVVSPTPDDGRIPMEAALHAEAIRHALSEVASSSQPSRSQQSGWTSGDDEFDEMEEEGLENGRQWSFEEHRRVHYDEYRKAKWLEGHSDAGDEDDGEGREVNRFDEGASSSGSTCSSGSCSSGSRNSCKDVDCDSSIVKEMGKVDLQENPLVASLSN</sequence>
<name>A0ABP0U2Y1_9BRYO</name>
<reference evidence="2" key="1">
    <citation type="submission" date="2024-02" db="EMBL/GenBank/DDBJ databases">
        <authorList>
            <consortium name="ELIXIR-Norway"/>
            <consortium name="Elixir Norway"/>
        </authorList>
    </citation>
    <scope>NUCLEOTIDE SEQUENCE</scope>
</reference>
<feature type="region of interest" description="Disordered" evidence="1">
    <location>
        <begin position="27"/>
        <end position="57"/>
    </location>
</feature>
<protein>
    <recommendedName>
        <fullName evidence="4">Protein phosphatase inhibitor 2</fullName>
    </recommendedName>
</protein>
<dbReference type="InterPro" id="IPR007062">
    <property type="entry name" value="PPI-2"/>
</dbReference>
<organism evidence="2 3">
    <name type="scientific">Sphagnum troendelagicum</name>
    <dbReference type="NCBI Taxonomy" id="128251"/>
    <lineage>
        <taxon>Eukaryota</taxon>
        <taxon>Viridiplantae</taxon>
        <taxon>Streptophyta</taxon>
        <taxon>Embryophyta</taxon>
        <taxon>Bryophyta</taxon>
        <taxon>Sphagnophytina</taxon>
        <taxon>Sphagnopsida</taxon>
        <taxon>Sphagnales</taxon>
        <taxon>Sphagnaceae</taxon>
        <taxon>Sphagnum</taxon>
    </lineage>
</organism>
<evidence type="ECO:0000313" key="2">
    <source>
        <dbReference type="EMBL" id="CAK9211326.1"/>
    </source>
</evidence>
<feature type="compositionally biased region" description="Acidic residues" evidence="1">
    <location>
        <begin position="94"/>
        <end position="106"/>
    </location>
</feature>
<accession>A0ABP0U2Y1</accession>
<feature type="compositionally biased region" description="Low complexity" evidence="1">
    <location>
        <begin position="79"/>
        <end position="89"/>
    </location>
</feature>
<gene>
    <name evidence="2" type="ORF">CSSPTR1EN2_LOCUS10603</name>
</gene>
<dbReference type="Proteomes" id="UP001497512">
    <property type="component" value="Chromosome 18"/>
</dbReference>
<dbReference type="EMBL" id="OZ019910">
    <property type="protein sequence ID" value="CAK9211326.1"/>
    <property type="molecule type" value="Genomic_DNA"/>
</dbReference>
<feature type="region of interest" description="Disordered" evidence="1">
    <location>
        <begin position="131"/>
        <end position="175"/>
    </location>
</feature>
<dbReference type="PANTHER" id="PTHR12398:SF20">
    <property type="entry name" value="PROTEIN PHOSPHATASE 1 REGULATORY INHIBITOR SUBUNIT 2"/>
    <property type="match status" value="1"/>
</dbReference>
<evidence type="ECO:0000313" key="3">
    <source>
        <dbReference type="Proteomes" id="UP001497512"/>
    </source>
</evidence>
<evidence type="ECO:0008006" key="4">
    <source>
        <dbReference type="Google" id="ProtNLM"/>
    </source>
</evidence>
<feature type="compositionally biased region" description="Low complexity" evidence="1">
    <location>
        <begin position="156"/>
        <end position="173"/>
    </location>
</feature>
<dbReference type="Pfam" id="PF04979">
    <property type="entry name" value="IPP-2"/>
    <property type="match status" value="1"/>
</dbReference>
<keyword evidence="3" id="KW-1185">Reference proteome</keyword>
<feature type="region of interest" description="Disordered" evidence="1">
    <location>
        <begin position="74"/>
        <end position="117"/>
    </location>
</feature>
<proteinExistence type="predicted"/>
<evidence type="ECO:0000256" key="1">
    <source>
        <dbReference type="SAM" id="MobiDB-lite"/>
    </source>
</evidence>